<dbReference type="Proteomes" id="UP001642409">
    <property type="component" value="Unassembled WGS sequence"/>
</dbReference>
<comment type="caution">
    <text evidence="2">The sequence shown here is derived from an EMBL/GenBank/DDBJ whole genome shotgun (WGS) entry which is preliminary data.</text>
</comment>
<sequence>MAAGFFRSLALHLLLQLKSIISFIPSVVQVNVSLSGQSSRFLSRRQWKISRSWCRLTSRQGRSLLILNRGVLNRGCSCSHHARDLSRVNNFTYVTHQVTRCRAGHVPCSSSAFV</sequence>
<dbReference type="EMBL" id="CAXDID020000982">
    <property type="protein sequence ID" value="CAL6116271.1"/>
    <property type="molecule type" value="Genomic_DNA"/>
</dbReference>
<evidence type="ECO:0000313" key="4">
    <source>
        <dbReference type="Proteomes" id="UP001642409"/>
    </source>
</evidence>
<evidence type="ECO:0000313" key="2">
    <source>
        <dbReference type="EMBL" id="CAI9957956.1"/>
    </source>
</evidence>
<name>A0AA86UN83_9EUKA</name>
<keyword evidence="4" id="KW-1185">Reference proteome</keyword>
<evidence type="ECO:0000313" key="3">
    <source>
        <dbReference type="EMBL" id="CAL6116271.1"/>
    </source>
</evidence>
<feature type="chain" id="PRO_5041736185" evidence="1">
    <location>
        <begin position="30"/>
        <end position="114"/>
    </location>
</feature>
<accession>A0AA86UN83</accession>
<keyword evidence="1" id="KW-0732">Signal</keyword>
<protein>
    <submittedName>
        <fullName evidence="3">Hypothetical_protein</fullName>
    </submittedName>
</protein>
<gene>
    <name evidence="2" type="ORF">HINF_LOCUS45601</name>
    <name evidence="3" type="ORF">HINF_LOCUS78990</name>
</gene>
<evidence type="ECO:0000256" key="1">
    <source>
        <dbReference type="SAM" id="SignalP"/>
    </source>
</evidence>
<dbReference type="EMBL" id="CATOUU010000897">
    <property type="protein sequence ID" value="CAI9957956.1"/>
    <property type="molecule type" value="Genomic_DNA"/>
</dbReference>
<proteinExistence type="predicted"/>
<reference evidence="3 4" key="2">
    <citation type="submission" date="2024-07" db="EMBL/GenBank/DDBJ databases">
        <authorList>
            <person name="Akdeniz Z."/>
        </authorList>
    </citation>
    <scope>NUCLEOTIDE SEQUENCE [LARGE SCALE GENOMIC DNA]</scope>
</reference>
<organism evidence="2">
    <name type="scientific">Hexamita inflata</name>
    <dbReference type="NCBI Taxonomy" id="28002"/>
    <lineage>
        <taxon>Eukaryota</taxon>
        <taxon>Metamonada</taxon>
        <taxon>Diplomonadida</taxon>
        <taxon>Hexamitidae</taxon>
        <taxon>Hexamitinae</taxon>
        <taxon>Hexamita</taxon>
    </lineage>
</organism>
<reference evidence="2" key="1">
    <citation type="submission" date="2023-06" db="EMBL/GenBank/DDBJ databases">
        <authorList>
            <person name="Kurt Z."/>
        </authorList>
    </citation>
    <scope>NUCLEOTIDE SEQUENCE</scope>
</reference>
<dbReference type="AlphaFoldDB" id="A0AA86UN83"/>
<feature type="signal peptide" evidence="1">
    <location>
        <begin position="1"/>
        <end position="29"/>
    </location>
</feature>